<feature type="region of interest" description="Disordered" evidence="2">
    <location>
        <begin position="223"/>
        <end position="242"/>
    </location>
</feature>
<gene>
    <name evidence="4" type="ORF">LSALG_LOCUS10609</name>
</gene>
<dbReference type="EMBL" id="OX465078">
    <property type="protein sequence ID" value="CAI9270287.1"/>
    <property type="molecule type" value="Genomic_DNA"/>
</dbReference>
<proteinExistence type="predicted"/>
<evidence type="ECO:0000313" key="5">
    <source>
        <dbReference type="Proteomes" id="UP001177003"/>
    </source>
</evidence>
<evidence type="ECO:0000259" key="3">
    <source>
        <dbReference type="Pfam" id="PF23247"/>
    </source>
</evidence>
<protein>
    <recommendedName>
        <fullName evidence="3">Disease resistance protein At4g27190-like leucine-rich repeats domain-containing protein</fullName>
    </recommendedName>
</protein>
<dbReference type="Pfam" id="PF23247">
    <property type="entry name" value="LRR_RPS2"/>
    <property type="match status" value="1"/>
</dbReference>
<feature type="domain" description="Disease resistance protein At4g27190-like leucine-rich repeats" evidence="3">
    <location>
        <begin position="70"/>
        <end position="118"/>
    </location>
</feature>
<dbReference type="InterPro" id="IPR057135">
    <property type="entry name" value="At4g27190-like_LRR"/>
</dbReference>
<dbReference type="PANTHER" id="PTHR33463">
    <property type="entry name" value="NB-ARC DOMAIN-CONTAINING PROTEIN-RELATED"/>
    <property type="match status" value="1"/>
</dbReference>
<organism evidence="4 5">
    <name type="scientific">Lactuca saligna</name>
    <name type="common">Willowleaf lettuce</name>
    <dbReference type="NCBI Taxonomy" id="75948"/>
    <lineage>
        <taxon>Eukaryota</taxon>
        <taxon>Viridiplantae</taxon>
        <taxon>Streptophyta</taxon>
        <taxon>Embryophyta</taxon>
        <taxon>Tracheophyta</taxon>
        <taxon>Spermatophyta</taxon>
        <taxon>Magnoliopsida</taxon>
        <taxon>eudicotyledons</taxon>
        <taxon>Gunneridae</taxon>
        <taxon>Pentapetalae</taxon>
        <taxon>asterids</taxon>
        <taxon>campanulids</taxon>
        <taxon>Asterales</taxon>
        <taxon>Asteraceae</taxon>
        <taxon>Cichorioideae</taxon>
        <taxon>Cichorieae</taxon>
        <taxon>Lactucinae</taxon>
        <taxon>Lactuca</taxon>
    </lineage>
</organism>
<keyword evidence="5" id="KW-1185">Reference proteome</keyword>
<accession>A0AA35YCN2</accession>
<reference evidence="4" key="1">
    <citation type="submission" date="2023-04" db="EMBL/GenBank/DDBJ databases">
        <authorList>
            <person name="Vijverberg K."/>
            <person name="Xiong W."/>
            <person name="Schranz E."/>
        </authorList>
    </citation>
    <scope>NUCLEOTIDE SEQUENCE</scope>
</reference>
<dbReference type="Proteomes" id="UP001177003">
    <property type="component" value="Chromosome 2"/>
</dbReference>
<evidence type="ECO:0000256" key="1">
    <source>
        <dbReference type="ARBA" id="ARBA00022821"/>
    </source>
</evidence>
<sequence length="242" mass="27641">MLSFLVNVPFQNFSPTLEYLFNFMGYISFMMLSTEPFLYKEPNVELNYFYKLASFSQGGNVSLTLCQYSREISIMECHALSSVIPWYAAGQLQKLQVLKIEFCDKMKEVFETRGIKKSVITLKLPNLKTLEISECGLLEHMLTFSTLESLVQLVELRIENYKSMKVIVVKEAELVGFFLGTKEFHWLFLDEITIDGCPKMKVFTAGGYIAPQLKYVQTKLDKHSSGHGFNSQVTTTTTTGLH</sequence>
<dbReference type="InterPro" id="IPR032675">
    <property type="entry name" value="LRR_dom_sf"/>
</dbReference>
<evidence type="ECO:0000313" key="4">
    <source>
        <dbReference type="EMBL" id="CAI9270287.1"/>
    </source>
</evidence>
<dbReference type="AlphaFoldDB" id="A0AA35YCN2"/>
<dbReference type="Gene3D" id="3.80.10.10">
    <property type="entry name" value="Ribonuclease Inhibitor"/>
    <property type="match status" value="1"/>
</dbReference>
<dbReference type="InterPro" id="IPR050905">
    <property type="entry name" value="Plant_NBS-LRR"/>
</dbReference>
<feature type="compositionally biased region" description="Polar residues" evidence="2">
    <location>
        <begin position="227"/>
        <end position="242"/>
    </location>
</feature>
<dbReference type="SUPFAM" id="SSF52047">
    <property type="entry name" value="RNI-like"/>
    <property type="match status" value="1"/>
</dbReference>
<keyword evidence="1" id="KW-0611">Plant defense</keyword>
<name>A0AA35YCN2_LACSI</name>
<evidence type="ECO:0000256" key="2">
    <source>
        <dbReference type="SAM" id="MobiDB-lite"/>
    </source>
</evidence>